<accession>A0AAP2GN42</accession>
<organism evidence="1 2">
    <name type="scientific">Chryseosolibacter histidini</name>
    <dbReference type="NCBI Taxonomy" id="2782349"/>
    <lineage>
        <taxon>Bacteria</taxon>
        <taxon>Pseudomonadati</taxon>
        <taxon>Bacteroidota</taxon>
        <taxon>Cytophagia</taxon>
        <taxon>Cytophagales</taxon>
        <taxon>Chryseotaleaceae</taxon>
        <taxon>Chryseosolibacter</taxon>
    </lineage>
</organism>
<dbReference type="RefSeq" id="WP_254163499.1">
    <property type="nucleotide sequence ID" value="NZ_JAHESF010000010.1"/>
</dbReference>
<dbReference type="EMBL" id="JAHESF010000010">
    <property type="protein sequence ID" value="MBT1697628.1"/>
    <property type="molecule type" value="Genomic_DNA"/>
</dbReference>
<reference evidence="1 2" key="1">
    <citation type="submission" date="2021-05" db="EMBL/GenBank/DDBJ databases">
        <title>A Polyphasic approach of four new species of the genus Ohtaekwangia: Ohtaekwangia histidinii sp. nov., Ohtaekwangia cretensis sp. nov., Ohtaekwangia indiensis sp. nov., Ohtaekwangia reichenbachii sp. nov. from diverse environment.</title>
        <authorList>
            <person name="Octaviana S."/>
        </authorList>
    </citation>
    <scope>NUCLEOTIDE SEQUENCE [LARGE SCALE GENOMIC DNA]</scope>
    <source>
        <strain evidence="1 2">PWU4</strain>
    </source>
</reference>
<sequence>MIEVIKIGDRTITIEVDKNMKTHENDPFVIRKNEAAAAFLKKCGVPEPYRKSRQ</sequence>
<gene>
    <name evidence="1" type="ORF">KK083_12120</name>
</gene>
<dbReference type="Proteomes" id="UP001319200">
    <property type="component" value="Unassembled WGS sequence"/>
</dbReference>
<protein>
    <submittedName>
        <fullName evidence="1">Uncharacterized protein</fullName>
    </submittedName>
</protein>
<evidence type="ECO:0000313" key="2">
    <source>
        <dbReference type="Proteomes" id="UP001319200"/>
    </source>
</evidence>
<name>A0AAP2GN42_9BACT</name>
<comment type="caution">
    <text evidence="1">The sequence shown here is derived from an EMBL/GenBank/DDBJ whole genome shotgun (WGS) entry which is preliminary data.</text>
</comment>
<dbReference type="AlphaFoldDB" id="A0AAP2GN42"/>
<proteinExistence type="predicted"/>
<keyword evidence="2" id="KW-1185">Reference proteome</keyword>
<evidence type="ECO:0000313" key="1">
    <source>
        <dbReference type="EMBL" id="MBT1697628.1"/>
    </source>
</evidence>